<dbReference type="GO" id="GO:0004386">
    <property type="term" value="F:helicase activity"/>
    <property type="evidence" value="ECO:0007669"/>
    <property type="project" value="UniProtKB-KW"/>
</dbReference>
<feature type="domain" description="Helicase ATP-binding" evidence="1">
    <location>
        <begin position="141"/>
        <end position="313"/>
    </location>
</feature>
<keyword evidence="2" id="KW-0378">Hydrolase</keyword>
<dbReference type="SMART" id="SM00487">
    <property type="entry name" value="DEXDc"/>
    <property type="match status" value="1"/>
</dbReference>
<name>A0A1I2PUG2_9LACO</name>
<dbReference type="RefSeq" id="WP_046922485.1">
    <property type="nucleotide sequence ID" value="NZ_AYYL01000062.1"/>
</dbReference>
<dbReference type="Gene3D" id="3.40.50.10810">
    <property type="entry name" value="Tandem AAA-ATPase domain"/>
    <property type="match status" value="1"/>
</dbReference>
<organism evidence="2 3">
    <name type="scientific">Ligilactobacillus ruminis DSM 20403 = NBRC 102161</name>
    <dbReference type="NCBI Taxonomy" id="1423798"/>
    <lineage>
        <taxon>Bacteria</taxon>
        <taxon>Bacillati</taxon>
        <taxon>Bacillota</taxon>
        <taxon>Bacilli</taxon>
        <taxon>Lactobacillales</taxon>
        <taxon>Lactobacillaceae</taxon>
        <taxon>Ligilactobacillus</taxon>
    </lineage>
</organism>
<keyword evidence="2" id="KW-0547">Nucleotide-binding</keyword>
<evidence type="ECO:0000313" key="3">
    <source>
        <dbReference type="Proteomes" id="UP000182635"/>
    </source>
</evidence>
<sequence>MEVKFDNPKIIKNEDGFFQLVDDSRKTLQTKYARRGLKIFEPYFLDSAQMIFKSELTYVQLVNMVDKLNHKLARKGLPEVETSNDFDEFVEERQYYIKEQSEAGLTIKNSDPRWQNEFDEFRQAVSRELSRPLKTEQEKASFFLATMKRAANFSVPGAGKTAMMYGTFAYLSSPEQDKVDKLLVISPLNAFAAWRTEFEKVFGSKRQLHYMNLRDNKYNNDPGSIKHDWVRSDVITINYEALKSKISVLNDLIDSKTMLVFDEVHRIKGIGGQRARAALELSKAPHYRYVLTGTPIPNGFRDIYNFLHLMYPDEYSTFFAWDLNELNSIDPEDVNRKMAPFFWRTNKEDLHVPKPDPDNIIKVEPSEKQEILADAIYENENGALALFIRLLQASTNPELLKYNINYRELGLVDGDSYTWSQDEAKIKKANQSDVKAYERFSLKDIETPKFDHGINLITDLVAEGKKVLVWGMFVGTMHKIKRCLEEKGLKTILVYGETPKKDREGLINEFRDGSAQVLISNPNTLGESISLHQTVHDAVYFEYNFNLTFMLQSRDRINRLGLPDDQYTRYHYLMTEGDSAHQGFIDEKVYRRLKEKEQVMMDAIEGPMLVPEYEDDYLEEVKKIVLG</sequence>
<dbReference type="InterPro" id="IPR001650">
    <property type="entry name" value="Helicase_C-like"/>
</dbReference>
<dbReference type="SUPFAM" id="SSF52540">
    <property type="entry name" value="P-loop containing nucleoside triphosphate hydrolases"/>
    <property type="match status" value="2"/>
</dbReference>
<protein>
    <submittedName>
        <fullName evidence="2">Superfamily II DNA or RNA helicase, SNF2 family</fullName>
    </submittedName>
</protein>
<keyword evidence="2" id="KW-0067">ATP-binding</keyword>
<dbReference type="Gene3D" id="3.40.50.300">
    <property type="entry name" value="P-loop containing nucleotide triphosphate hydrolases"/>
    <property type="match status" value="1"/>
</dbReference>
<dbReference type="PANTHER" id="PTHR10799">
    <property type="entry name" value="SNF2/RAD54 HELICASE FAMILY"/>
    <property type="match status" value="1"/>
</dbReference>
<reference evidence="3" key="1">
    <citation type="submission" date="2016-10" db="EMBL/GenBank/DDBJ databases">
        <authorList>
            <person name="Varghese N."/>
            <person name="Submissions S."/>
        </authorList>
    </citation>
    <scope>NUCLEOTIDE SEQUENCE [LARGE SCALE GENOMIC DNA]</scope>
    <source>
        <strain evidence="3">DSM 20403</strain>
    </source>
</reference>
<dbReference type="CDD" id="cd17919">
    <property type="entry name" value="DEXHc_Snf"/>
    <property type="match status" value="1"/>
</dbReference>
<dbReference type="InterPro" id="IPR038718">
    <property type="entry name" value="SNF2-like_sf"/>
</dbReference>
<gene>
    <name evidence="2" type="ORF">SAMN02910432_00185</name>
</gene>
<dbReference type="PROSITE" id="PS51192">
    <property type="entry name" value="HELICASE_ATP_BIND_1"/>
    <property type="match status" value="1"/>
</dbReference>
<dbReference type="Pfam" id="PF00176">
    <property type="entry name" value="SNF2-rel_dom"/>
    <property type="match status" value="1"/>
</dbReference>
<accession>A0A1I2PUG2</accession>
<keyword evidence="2" id="KW-0347">Helicase</keyword>
<dbReference type="EMBL" id="FOPI01000004">
    <property type="protein sequence ID" value="SFG17246.1"/>
    <property type="molecule type" value="Genomic_DNA"/>
</dbReference>
<evidence type="ECO:0000313" key="2">
    <source>
        <dbReference type="EMBL" id="SFG17246.1"/>
    </source>
</evidence>
<evidence type="ECO:0000259" key="1">
    <source>
        <dbReference type="PROSITE" id="PS51192"/>
    </source>
</evidence>
<dbReference type="GO" id="GO:0005524">
    <property type="term" value="F:ATP binding"/>
    <property type="evidence" value="ECO:0007669"/>
    <property type="project" value="InterPro"/>
</dbReference>
<dbReference type="InterPro" id="IPR000330">
    <property type="entry name" value="SNF2_N"/>
</dbReference>
<dbReference type="SMART" id="SM00490">
    <property type="entry name" value="HELICc"/>
    <property type="match status" value="1"/>
</dbReference>
<dbReference type="AlphaFoldDB" id="A0A1I2PUG2"/>
<proteinExistence type="predicted"/>
<dbReference type="InterPro" id="IPR027417">
    <property type="entry name" value="P-loop_NTPase"/>
</dbReference>
<dbReference type="Proteomes" id="UP000182635">
    <property type="component" value="Unassembled WGS sequence"/>
</dbReference>
<dbReference type="OrthoDB" id="9802848at2"/>
<dbReference type="InterPro" id="IPR014001">
    <property type="entry name" value="Helicase_ATP-bd"/>
</dbReference>
<dbReference type="Pfam" id="PF00271">
    <property type="entry name" value="Helicase_C"/>
    <property type="match status" value="1"/>
</dbReference>